<protein>
    <recommendedName>
        <fullName evidence="4">Integral membrane protein</fullName>
    </recommendedName>
</protein>
<evidence type="ECO:0000313" key="2">
    <source>
        <dbReference type="EMBL" id="MBW5421027.1"/>
    </source>
</evidence>
<dbReference type="EMBL" id="WMBF01000029">
    <property type="protein sequence ID" value="MBW5421027.1"/>
    <property type="molecule type" value="Genomic_DNA"/>
</dbReference>
<keyword evidence="1" id="KW-1133">Transmembrane helix</keyword>
<feature type="transmembrane region" description="Helical" evidence="1">
    <location>
        <begin position="165"/>
        <end position="185"/>
    </location>
</feature>
<evidence type="ECO:0000256" key="1">
    <source>
        <dbReference type="SAM" id="Phobius"/>
    </source>
</evidence>
<feature type="transmembrane region" description="Helical" evidence="1">
    <location>
        <begin position="96"/>
        <end position="117"/>
    </location>
</feature>
<reference evidence="2 3" key="1">
    <citation type="submission" date="2019-11" db="EMBL/GenBank/DDBJ databases">
        <authorList>
            <person name="Ay H."/>
        </authorList>
    </citation>
    <scope>NUCLEOTIDE SEQUENCE [LARGE SCALE GENOMIC DNA]</scope>
    <source>
        <strain evidence="2 3">BG9H</strain>
    </source>
</reference>
<comment type="caution">
    <text evidence="2">The sequence shown here is derived from an EMBL/GenBank/DDBJ whole genome shotgun (WGS) entry which is preliminary data.</text>
</comment>
<name>A0ABS6YI10_9ACTN</name>
<feature type="transmembrane region" description="Helical" evidence="1">
    <location>
        <begin position="123"/>
        <end position="141"/>
    </location>
</feature>
<feature type="transmembrane region" description="Helical" evidence="1">
    <location>
        <begin position="205"/>
        <end position="226"/>
    </location>
</feature>
<sequence>MAVQEARQGAHGGGCTCGGCPHGAREGHRRAVAAFLTKRDELAAGQGLPAAVAHSAGASRQWVSDELTQSARAVAERGRAEGEAWLRRLWTRTLGVVWGSFVVLLLVQALTAIGTGWTTARTAGLLAALVVGGLLTGAAYVHRERGGVLAPVIGEDNRLSTSRSVAASWVLLVVFALLVLAGQLAMASGDGRWDELIAGLEIGRAAGMMTVLAVVCGVAVLVRGVVGLRVLGRRLQKVPADRPRAADPLTDDAGRGSFADAQYVLISTVAVVFAAVRLARRPEQLPDLPWGLAVLVLVSAATYLAAKFSEGGRPVILSVVRAREAGDLDAPIRTGDDIEIRGAGFVPPGAGDADRLARMVVRIGAVHVHVPLVPVPGGFSNPADTTLTVPVPVDVEPGRVDVQVITAAGLETNRVTIDVTD</sequence>
<evidence type="ECO:0008006" key="4">
    <source>
        <dbReference type="Google" id="ProtNLM"/>
    </source>
</evidence>
<keyword evidence="3" id="KW-1185">Reference proteome</keyword>
<accession>A0ABS6YI10</accession>
<gene>
    <name evidence="2" type="ORF">GKQ77_05525</name>
</gene>
<dbReference type="RefSeq" id="WP_219687577.1">
    <property type="nucleotide sequence ID" value="NZ_WMBF01000029.1"/>
</dbReference>
<dbReference type="Proteomes" id="UP001197114">
    <property type="component" value="Unassembled WGS sequence"/>
</dbReference>
<evidence type="ECO:0000313" key="3">
    <source>
        <dbReference type="Proteomes" id="UP001197114"/>
    </source>
</evidence>
<keyword evidence="1" id="KW-0472">Membrane</keyword>
<keyword evidence="1" id="KW-0812">Transmembrane</keyword>
<organism evidence="2 3">
    <name type="scientific">Streptomyces anatolicus</name>
    <dbReference type="NCBI Taxonomy" id="2675858"/>
    <lineage>
        <taxon>Bacteria</taxon>
        <taxon>Bacillati</taxon>
        <taxon>Actinomycetota</taxon>
        <taxon>Actinomycetes</taxon>
        <taxon>Kitasatosporales</taxon>
        <taxon>Streptomycetaceae</taxon>
        <taxon>Streptomyces</taxon>
    </lineage>
</organism>
<proteinExistence type="predicted"/>
<dbReference type="Gene3D" id="2.60.40.10">
    <property type="entry name" value="Immunoglobulins"/>
    <property type="match status" value="1"/>
</dbReference>
<dbReference type="InterPro" id="IPR013783">
    <property type="entry name" value="Ig-like_fold"/>
</dbReference>